<feature type="domain" description="PilZ" evidence="2">
    <location>
        <begin position="3"/>
        <end position="98"/>
    </location>
</feature>
<dbReference type="SUPFAM" id="SSF141371">
    <property type="entry name" value="PilZ domain-like"/>
    <property type="match status" value="1"/>
</dbReference>
<keyword evidence="1" id="KW-0973">c-di-GMP</keyword>
<comment type="subunit">
    <text evidence="1">Monomer in both c-di-GMP-bound and free forms.</text>
</comment>
<dbReference type="AlphaFoldDB" id="A0A1E7Q939"/>
<protein>
    <recommendedName>
        <fullName evidence="1">Cyclic diguanosine monophosphate-binding protein</fullName>
        <shortName evidence="1">c-di-GMP-binding protein</shortName>
    </recommendedName>
    <alternativeName>
        <fullName evidence="1">Pilz domain-containing protein</fullName>
    </alternativeName>
</protein>
<dbReference type="OrthoDB" id="5298508at2"/>
<comment type="function">
    <text evidence="1">Binds the second messenger bis-(3'-5') cyclic dimeric guanosine monophosphate (c-di-GMP). Can bind two c-di-GMP molecules per monomer. May play a role in bacterial second-messenger regulated processes. Binding to c-di-GMP induces a conformational change of the C- and N-termini resulting in the exposure of a highly negative surface on one side of the protein to a possible effector protein.</text>
</comment>
<dbReference type="STRING" id="1628148.BI198_14570"/>
<gene>
    <name evidence="3" type="ORF">BI198_14570</name>
</gene>
<dbReference type="GO" id="GO:0035438">
    <property type="term" value="F:cyclic-di-GMP binding"/>
    <property type="evidence" value="ECO:0007669"/>
    <property type="project" value="InterPro"/>
</dbReference>
<comment type="caution">
    <text evidence="3">The sequence shown here is derived from an EMBL/GenBank/DDBJ whole genome shotgun (WGS) entry which is preliminary data.</text>
</comment>
<dbReference type="Gene3D" id="2.40.10.220">
    <property type="entry name" value="predicted glycosyltransferase like domains"/>
    <property type="match status" value="1"/>
</dbReference>
<dbReference type="EMBL" id="MKEK01000001">
    <property type="protein sequence ID" value="OEY70650.1"/>
    <property type="molecule type" value="Genomic_DNA"/>
</dbReference>
<accession>A0A1E7Q939</accession>
<dbReference type="RefSeq" id="WP_070050204.1">
    <property type="nucleotide sequence ID" value="NZ_CBCSDO010000002.1"/>
</dbReference>
<proteinExistence type="predicted"/>
<organism evidence="3 4">
    <name type="scientific">Rheinheimera salexigens</name>
    <dbReference type="NCBI Taxonomy" id="1628148"/>
    <lineage>
        <taxon>Bacteria</taxon>
        <taxon>Pseudomonadati</taxon>
        <taxon>Pseudomonadota</taxon>
        <taxon>Gammaproteobacteria</taxon>
        <taxon>Chromatiales</taxon>
        <taxon>Chromatiaceae</taxon>
        <taxon>Rheinheimera</taxon>
    </lineage>
</organism>
<name>A0A1E7Q939_9GAMM</name>
<dbReference type="Proteomes" id="UP000242258">
    <property type="component" value="Unassembled WGS sequence"/>
</dbReference>
<evidence type="ECO:0000259" key="2">
    <source>
        <dbReference type="Pfam" id="PF07238"/>
    </source>
</evidence>
<dbReference type="PIRSF" id="PIRSF028141">
    <property type="entry name" value="C-di-GMP_BP_PA4608"/>
    <property type="match status" value="1"/>
</dbReference>
<dbReference type="Pfam" id="PF07238">
    <property type="entry name" value="PilZ"/>
    <property type="match status" value="1"/>
</dbReference>
<dbReference type="InterPro" id="IPR009875">
    <property type="entry name" value="PilZ_domain"/>
</dbReference>
<sequence>MKKRKFSRVSFHGIAHLDMASYSCATEVLNLSLKGALVKKPTDWPVAFPHKMQLRIVLNDYPIELTMQVSVAHQTDQVLGLHCEAIDIDSASHFRRLLQLNLGDADLLDLELQQLIEQQVS</sequence>
<keyword evidence="4" id="KW-1185">Reference proteome</keyword>
<reference evidence="4" key="1">
    <citation type="submission" date="2016-09" db="EMBL/GenBank/DDBJ databases">
        <authorList>
            <person name="Wan X."/>
            <person name="Hou S."/>
        </authorList>
    </citation>
    <scope>NUCLEOTIDE SEQUENCE [LARGE SCALE GENOMIC DNA]</scope>
    <source>
        <strain evidence="4">KH87</strain>
    </source>
</reference>
<dbReference type="InterPro" id="IPR027021">
    <property type="entry name" value="C-di-GMP_BP_PA4608"/>
</dbReference>
<evidence type="ECO:0000313" key="4">
    <source>
        <dbReference type="Proteomes" id="UP000242258"/>
    </source>
</evidence>
<keyword evidence="1" id="KW-0547">Nucleotide-binding</keyword>
<evidence type="ECO:0000256" key="1">
    <source>
        <dbReference type="PIRNR" id="PIRNR028141"/>
    </source>
</evidence>
<evidence type="ECO:0000313" key="3">
    <source>
        <dbReference type="EMBL" id="OEY70650.1"/>
    </source>
</evidence>